<keyword evidence="7 8" id="KW-0472">Membrane</keyword>
<evidence type="ECO:0000256" key="1">
    <source>
        <dbReference type="ARBA" id="ARBA00004651"/>
    </source>
</evidence>
<evidence type="ECO:0000256" key="6">
    <source>
        <dbReference type="ARBA" id="ARBA00022989"/>
    </source>
</evidence>
<proteinExistence type="inferred from homology"/>
<accession>A0ABY7AR54</accession>
<reference evidence="9" key="1">
    <citation type="submission" date="2022-10" db="EMBL/GenBank/DDBJ databases">
        <title>Catenovulum adriacola sp. nov. isolated in the Harbour of Susak.</title>
        <authorList>
            <person name="Schoch T."/>
            <person name="Reich S.J."/>
            <person name="Stoeferle S."/>
            <person name="Flaiz M."/>
            <person name="Kazda M."/>
            <person name="Riedel C.U."/>
            <person name="Duerre P."/>
        </authorList>
    </citation>
    <scope>NUCLEOTIDE SEQUENCE</scope>
    <source>
        <strain evidence="9">TS8</strain>
        <plasmid evidence="9">pCadTS8_1</plasmid>
    </source>
</reference>
<evidence type="ECO:0000256" key="2">
    <source>
        <dbReference type="ARBA" id="ARBA00009142"/>
    </source>
</evidence>
<feature type="transmembrane region" description="Helical" evidence="8">
    <location>
        <begin position="60"/>
        <end position="79"/>
    </location>
</feature>
<comment type="subcellular location">
    <subcellularLocation>
        <location evidence="1 8">Cell membrane</location>
        <topology evidence="1 8">Multi-pass membrane protein</topology>
    </subcellularLocation>
</comment>
<comment type="similarity">
    <text evidence="2 8">Belongs to the 4-toluene sulfonate uptake permease (TSUP) (TC 2.A.102) family.</text>
</comment>
<evidence type="ECO:0000256" key="8">
    <source>
        <dbReference type="RuleBase" id="RU363041"/>
    </source>
</evidence>
<keyword evidence="9" id="KW-0614">Plasmid</keyword>
<organism evidence="9 10">
    <name type="scientific">Catenovulum adriaticum</name>
    <dbReference type="NCBI Taxonomy" id="2984846"/>
    <lineage>
        <taxon>Bacteria</taxon>
        <taxon>Pseudomonadati</taxon>
        <taxon>Pseudomonadota</taxon>
        <taxon>Gammaproteobacteria</taxon>
        <taxon>Alteromonadales</taxon>
        <taxon>Alteromonadaceae</taxon>
        <taxon>Catenovulum</taxon>
    </lineage>
</organism>
<dbReference type="Proteomes" id="UP001163726">
    <property type="component" value="Plasmid pCadTS8_1"/>
</dbReference>
<dbReference type="RefSeq" id="WP_268076752.1">
    <property type="nucleotide sequence ID" value="NZ_CP109966.1"/>
</dbReference>
<evidence type="ECO:0000313" key="9">
    <source>
        <dbReference type="EMBL" id="WAJ72035.1"/>
    </source>
</evidence>
<dbReference type="InterPro" id="IPR002781">
    <property type="entry name" value="TM_pro_TauE-like"/>
</dbReference>
<dbReference type="Pfam" id="PF01925">
    <property type="entry name" value="TauE"/>
    <property type="match status" value="1"/>
</dbReference>
<dbReference type="InterPro" id="IPR052017">
    <property type="entry name" value="TSUP"/>
</dbReference>
<feature type="transmembrane region" description="Helical" evidence="8">
    <location>
        <begin position="85"/>
        <end position="102"/>
    </location>
</feature>
<feature type="transmembrane region" description="Helical" evidence="8">
    <location>
        <begin position="181"/>
        <end position="199"/>
    </location>
</feature>
<keyword evidence="10" id="KW-1185">Reference proteome</keyword>
<feature type="transmembrane region" description="Helical" evidence="8">
    <location>
        <begin position="151"/>
        <end position="169"/>
    </location>
</feature>
<dbReference type="PANTHER" id="PTHR30269:SF37">
    <property type="entry name" value="MEMBRANE TRANSPORTER PROTEIN"/>
    <property type="match status" value="1"/>
</dbReference>
<geneLocation type="plasmid" evidence="9 10">
    <name>pCadTS8_1</name>
</geneLocation>
<sequence length="224" mass="23847">MLILGAMLQNSIGFGLGLLCAPIFMHFAPELVPATMILNSLFVTSLVCYKNKASIQLCNFSFATFGGVIGIFAAGATAAFVAPEIYRLIFGVIILSAVALSVKGFNFKIKPSSSILAGAASGFMGTLTSAGGAPMGLLYQNSQQKLIKANLNAFFVIINLLGLISLYIANLVTMQDFVNSLYCIPALIIGWYAAAWVKFNDKSNRLKNFILSITAFAGVSILFS</sequence>
<evidence type="ECO:0000313" key="10">
    <source>
        <dbReference type="Proteomes" id="UP001163726"/>
    </source>
</evidence>
<evidence type="ECO:0000256" key="5">
    <source>
        <dbReference type="ARBA" id="ARBA00022692"/>
    </source>
</evidence>
<dbReference type="EMBL" id="CP109966">
    <property type="protein sequence ID" value="WAJ72035.1"/>
    <property type="molecule type" value="Genomic_DNA"/>
</dbReference>
<keyword evidence="5 8" id="KW-0812">Transmembrane</keyword>
<feature type="transmembrane region" description="Helical" evidence="8">
    <location>
        <begin position="7"/>
        <end position="25"/>
    </location>
</feature>
<feature type="transmembrane region" description="Helical" evidence="8">
    <location>
        <begin position="114"/>
        <end position="139"/>
    </location>
</feature>
<protein>
    <recommendedName>
        <fullName evidence="8">Probable membrane transporter protein</fullName>
    </recommendedName>
</protein>
<evidence type="ECO:0000256" key="7">
    <source>
        <dbReference type="ARBA" id="ARBA00023136"/>
    </source>
</evidence>
<evidence type="ECO:0000256" key="4">
    <source>
        <dbReference type="ARBA" id="ARBA00022475"/>
    </source>
</evidence>
<keyword evidence="3" id="KW-0813">Transport</keyword>
<dbReference type="PANTHER" id="PTHR30269">
    <property type="entry name" value="TRANSMEMBRANE PROTEIN YFCA"/>
    <property type="match status" value="1"/>
</dbReference>
<name>A0ABY7AR54_9ALTE</name>
<feature type="transmembrane region" description="Helical" evidence="8">
    <location>
        <begin position="205"/>
        <end position="223"/>
    </location>
</feature>
<keyword evidence="4 8" id="KW-1003">Cell membrane</keyword>
<keyword evidence="6 8" id="KW-1133">Transmembrane helix</keyword>
<gene>
    <name evidence="9" type="ORF">OLW01_15620</name>
</gene>
<evidence type="ECO:0000256" key="3">
    <source>
        <dbReference type="ARBA" id="ARBA00022448"/>
    </source>
</evidence>